<dbReference type="InterPro" id="IPR035986">
    <property type="entry name" value="PKD_dom_sf"/>
</dbReference>
<dbReference type="PANTHER" id="PTHR46730">
    <property type="entry name" value="POLYCYSTIN-1"/>
    <property type="match status" value="1"/>
</dbReference>
<dbReference type="GO" id="GO:0005886">
    <property type="term" value="C:plasma membrane"/>
    <property type="evidence" value="ECO:0007669"/>
    <property type="project" value="TreeGrafter"/>
</dbReference>
<feature type="domain" description="PKD" evidence="7">
    <location>
        <begin position="51"/>
        <end position="105"/>
    </location>
</feature>
<accession>A0A7C9F8F8</accession>
<dbReference type="SUPFAM" id="SSF49299">
    <property type="entry name" value="PKD domain"/>
    <property type="match status" value="2"/>
</dbReference>
<evidence type="ECO:0000256" key="3">
    <source>
        <dbReference type="ARBA" id="ARBA00022737"/>
    </source>
</evidence>
<keyword evidence="4" id="KW-1133">Transmembrane helix</keyword>
<comment type="subcellular location">
    <subcellularLocation>
        <location evidence="1">Membrane</location>
        <topology evidence="1">Multi-pass membrane protein</topology>
    </subcellularLocation>
</comment>
<evidence type="ECO:0000313" key="8">
    <source>
        <dbReference type="EMBL" id="MPR33484.1"/>
    </source>
</evidence>
<keyword evidence="2" id="KW-0812">Transmembrane</keyword>
<dbReference type="InterPro" id="IPR000601">
    <property type="entry name" value="PKD_dom"/>
</dbReference>
<sequence length="273" mass="30459">MICLAFFAVYMKNISLLSCCILLMYLTACDSSPVSQFKYKTQEQGIIVFKNESTNAESFRWEFGDSTYSEESNPAHQFAENGKYEVRLSASNGIDTSTSLLAIEVKNVVIKVPEPDFSYSIGDSGTVTFKDSSENAKTYQWEFGDGTYDRTPNPIHTYDKNGKYNVTLTASNGEKSKSIIATIEVSSIPLTTYVFYTTNTYVGQIEVYVDDVFIGNIKGSVESLPNPDDYRSVTYKGEPGRHKLSARAGGGRHEWPETYVNFVSGATKYHSFN</sequence>
<evidence type="ECO:0000256" key="2">
    <source>
        <dbReference type="ARBA" id="ARBA00022692"/>
    </source>
</evidence>
<evidence type="ECO:0000259" key="7">
    <source>
        <dbReference type="PROSITE" id="PS50093"/>
    </source>
</evidence>
<dbReference type="PROSITE" id="PS50093">
    <property type="entry name" value="PKD"/>
    <property type="match status" value="2"/>
</dbReference>
<keyword evidence="5" id="KW-0472">Membrane</keyword>
<evidence type="ECO:0000256" key="4">
    <source>
        <dbReference type="ARBA" id="ARBA00022989"/>
    </source>
</evidence>
<dbReference type="GO" id="GO:0005261">
    <property type="term" value="F:monoatomic cation channel activity"/>
    <property type="evidence" value="ECO:0007669"/>
    <property type="project" value="TreeGrafter"/>
</dbReference>
<dbReference type="InterPro" id="IPR022409">
    <property type="entry name" value="PKD/Chitinase_dom"/>
</dbReference>
<reference evidence="8 9" key="1">
    <citation type="submission" date="2019-10" db="EMBL/GenBank/DDBJ databases">
        <title>Draft Genome Sequence of Cytophagaceae sp. SJW1-29.</title>
        <authorList>
            <person name="Choi A."/>
        </authorList>
    </citation>
    <scope>NUCLEOTIDE SEQUENCE [LARGE SCALE GENOMIC DNA]</scope>
    <source>
        <strain evidence="8 9">SJW1-29</strain>
    </source>
</reference>
<dbReference type="AlphaFoldDB" id="A0A7C9F8F8"/>
<feature type="signal peptide" evidence="6">
    <location>
        <begin position="1"/>
        <end position="30"/>
    </location>
</feature>
<evidence type="ECO:0000256" key="1">
    <source>
        <dbReference type="ARBA" id="ARBA00004141"/>
    </source>
</evidence>
<keyword evidence="3" id="KW-0677">Repeat</keyword>
<dbReference type="Gene3D" id="2.60.40.10">
    <property type="entry name" value="Immunoglobulins"/>
    <property type="match status" value="2"/>
</dbReference>
<evidence type="ECO:0000256" key="5">
    <source>
        <dbReference type="ARBA" id="ARBA00023136"/>
    </source>
</evidence>
<gene>
    <name evidence="8" type="ORF">GBK04_08925</name>
</gene>
<organism evidence="8 9">
    <name type="scientific">Salmonirosea aquatica</name>
    <dbReference type="NCBI Taxonomy" id="2654236"/>
    <lineage>
        <taxon>Bacteria</taxon>
        <taxon>Pseudomonadati</taxon>
        <taxon>Bacteroidota</taxon>
        <taxon>Cytophagia</taxon>
        <taxon>Cytophagales</taxon>
        <taxon>Spirosomataceae</taxon>
        <taxon>Salmonirosea</taxon>
    </lineage>
</organism>
<evidence type="ECO:0000256" key="6">
    <source>
        <dbReference type="SAM" id="SignalP"/>
    </source>
</evidence>
<dbReference type="InterPro" id="IPR013783">
    <property type="entry name" value="Ig-like_fold"/>
</dbReference>
<dbReference type="GO" id="GO:0006816">
    <property type="term" value="P:calcium ion transport"/>
    <property type="evidence" value="ECO:0007669"/>
    <property type="project" value="TreeGrafter"/>
</dbReference>
<dbReference type="CDD" id="cd00146">
    <property type="entry name" value="PKD"/>
    <property type="match status" value="2"/>
</dbReference>
<dbReference type="Proteomes" id="UP000479293">
    <property type="component" value="Unassembled WGS sequence"/>
</dbReference>
<dbReference type="PANTHER" id="PTHR46730:SF4">
    <property type="entry name" value="POLYCYSTIC KIDNEY DISEASE PROTEIN 1-LIKE 1"/>
    <property type="match status" value="1"/>
</dbReference>
<name>A0A7C9F8F8_9BACT</name>
<comment type="caution">
    <text evidence="8">The sequence shown here is derived from an EMBL/GenBank/DDBJ whole genome shotgun (WGS) entry which is preliminary data.</text>
</comment>
<evidence type="ECO:0000313" key="9">
    <source>
        <dbReference type="Proteomes" id="UP000479293"/>
    </source>
</evidence>
<dbReference type="EMBL" id="WHLY01000002">
    <property type="protein sequence ID" value="MPR33484.1"/>
    <property type="molecule type" value="Genomic_DNA"/>
</dbReference>
<dbReference type="SMART" id="SM00089">
    <property type="entry name" value="PKD"/>
    <property type="match status" value="2"/>
</dbReference>
<feature type="chain" id="PRO_5028836637" evidence="6">
    <location>
        <begin position="31"/>
        <end position="273"/>
    </location>
</feature>
<feature type="domain" description="PKD" evidence="7">
    <location>
        <begin position="131"/>
        <end position="185"/>
    </location>
</feature>
<dbReference type="Pfam" id="PF18911">
    <property type="entry name" value="PKD_4"/>
    <property type="match status" value="2"/>
</dbReference>
<keyword evidence="9" id="KW-1185">Reference proteome</keyword>
<protein>
    <submittedName>
        <fullName evidence="8">PKD domain-containing protein</fullName>
    </submittedName>
</protein>
<keyword evidence="6" id="KW-0732">Signal</keyword>
<proteinExistence type="predicted"/>